<gene>
    <name evidence="5" type="ORF">AVEN_229307_1</name>
    <name evidence="3" type="ORF">AVEN_251900_1</name>
    <name evidence="6" type="ORF">AVEN_269045_1</name>
    <name evidence="4" type="ORF">AVEN_57890_1</name>
</gene>
<name>A0A4Y2LCD6_ARAVE</name>
<accession>A0A4Y2LCD6</accession>
<evidence type="ECO:0000256" key="1">
    <source>
        <dbReference type="SAM" id="MobiDB-lite"/>
    </source>
</evidence>
<keyword evidence="2" id="KW-0732">Signal</keyword>
<proteinExistence type="predicted"/>
<evidence type="ECO:0000313" key="7">
    <source>
        <dbReference type="Proteomes" id="UP000499080"/>
    </source>
</evidence>
<evidence type="ECO:0000256" key="2">
    <source>
        <dbReference type="SAM" id="SignalP"/>
    </source>
</evidence>
<evidence type="ECO:0000313" key="6">
    <source>
        <dbReference type="EMBL" id="GBN12527.1"/>
    </source>
</evidence>
<evidence type="ECO:0000313" key="3">
    <source>
        <dbReference type="EMBL" id="GBN12388.1"/>
    </source>
</evidence>
<comment type="caution">
    <text evidence="3">The sequence shown here is derived from an EMBL/GenBank/DDBJ whole genome shotgun (WGS) entry which is preliminary data.</text>
</comment>
<dbReference type="AlphaFoldDB" id="A0A4Y2LCD6"/>
<evidence type="ECO:0000313" key="4">
    <source>
        <dbReference type="EMBL" id="GBN12429.1"/>
    </source>
</evidence>
<feature type="compositionally biased region" description="Basic and acidic residues" evidence="1">
    <location>
        <begin position="52"/>
        <end position="66"/>
    </location>
</feature>
<dbReference type="EMBL" id="BGPR01198901">
    <property type="protein sequence ID" value="GBN12429.1"/>
    <property type="molecule type" value="Genomic_DNA"/>
</dbReference>
<feature type="compositionally biased region" description="Polar residues" evidence="1">
    <location>
        <begin position="75"/>
        <end position="95"/>
    </location>
</feature>
<feature type="region of interest" description="Disordered" evidence="1">
    <location>
        <begin position="35"/>
        <end position="95"/>
    </location>
</feature>
<protein>
    <submittedName>
        <fullName evidence="3">Uncharacterized protein</fullName>
    </submittedName>
</protein>
<feature type="chain" id="PRO_5036362109" evidence="2">
    <location>
        <begin position="26"/>
        <end position="95"/>
    </location>
</feature>
<sequence>MKSTMVLWSVPLIFIQYLKLKKVVAESLEAARRKRAVLSKVSAAREPAQRNGDSDITKSQPRKEPFDSAPPPPSTLTGRATTELVSVGRLTSATA</sequence>
<dbReference type="Proteomes" id="UP000499080">
    <property type="component" value="Unassembled WGS sequence"/>
</dbReference>
<evidence type="ECO:0000313" key="5">
    <source>
        <dbReference type="EMBL" id="GBN12512.1"/>
    </source>
</evidence>
<feature type="signal peptide" evidence="2">
    <location>
        <begin position="1"/>
        <end position="25"/>
    </location>
</feature>
<dbReference type="EMBL" id="BGPR01198935">
    <property type="protein sequence ID" value="GBN12527.1"/>
    <property type="molecule type" value="Genomic_DNA"/>
</dbReference>
<organism evidence="3 7">
    <name type="scientific">Araneus ventricosus</name>
    <name type="common">Orbweaver spider</name>
    <name type="synonym">Epeira ventricosa</name>
    <dbReference type="NCBI Taxonomy" id="182803"/>
    <lineage>
        <taxon>Eukaryota</taxon>
        <taxon>Metazoa</taxon>
        <taxon>Ecdysozoa</taxon>
        <taxon>Arthropoda</taxon>
        <taxon>Chelicerata</taxon>
        <taxon>Arachnida</taxon>
        <taxon>Araneae</taxon>
        <taxon>Araneomorphae</taxon>
        <taxon>Entelegynae</taxon>
        <taxon>Araneoidea</taxon>
        <taxon>Araneidae</taxon>
        <taxon>Araneus</taxon>
    </lineage>
</organism>
<keyword evidence="7" id="KW-1185">Reference proteome</keyword>
<dbReference type="EMBL" id="BGPR01198931">
    <property type="protein sequence ID" value="GBN12512.1"/>
    <property type="molecule type" value="Genomic_DNA"/>
</dbReference>
<dbReference type="EMBL" id="BGPR01198887">
    <property type="protein sequence ID" value="GBN12388.1"/>
    <property type="molecule type" value="Genomic_DNA"/>
</dbReference>
<reference evidence="3 7" key="1">
    <citation type="journal article" date="2019" name="Sci. Rep.">
        <title>Orb-weaving spider Araneus ventricosus genome elucidates the spidroin gene catalogue.</title>
        <authorList>
            <person name="Kono N."/>
            <person name="Nakamura H."/>
            <person name="Ohtoshi R."/>
            <person name="Moran D.A.P."/>
            <person name="Shinohara A."/>
            <person name="Yoshida Y."/>
            <person name="Fujiwara M."/>
            <person name="Mori M."/>
            <person name="Tomita M."/>
            <person name="Arakawa K."/>
        </authorList>
    </citation>
    <scope>NUCLEOTIDE SEQUENCE [LARGE SCALE GENOMIC DNA]</scope>
</reference>